<dbReference type="AlphaFoldDB" id="A0A290Z9J3"/>
<dbReference type="RefSeq" id="WP_096495542.1">
    <property type="nucleotide sequence ID" value="NZ_CP023445.1"/>
</dbReference>
<organism evidence="1 2">
    <name type="scientific">Actinosynnema pretiosum</name>
    <dbReference type="NCBI Taxonomy" id="42197"/>
    <lineage>
        <taxon>Bacteria</taxon>
        <taxon>Bacillati</taxon>
        <taxon>Actinomycetota</taxon>
        <taxon>Actinomycetes</taxon>
        <taxon>Pseudonocardiales</taxon>
        <taxon>Pseudonocardiaceae</taxon>
        <taxon>Actinosynnema</taxon>
    </lineage>
</organism>
<proteinExistence type="predicted"/>
<gene>
    <name evidence="1" type="ORF">CNX65_22475</name>
</gene>
<accession>A0A290Z9J3</accession>
<dbReference type="Proteomes" id="UP000218505">
    <property type="component" value="Chromosome"/>
</dbReference>
<name>A0A290Z9J3_9PSEU</name>
<protein>
    <submittedName>
        <fullName evidence="1">Uncharacterized protein</fullName>
    </submittedName>
</protein>
<dbReference type="EMBL" id="CP023445">
    <property type="protein sequence ID" value="ATE55711.1"/>
    <property type="molecule type" value="Genomic_DNA"/>
</dbReference>
<dbReference type="KEGG" id="apre:CNX65_22475"/>
<sequence length="79" mass="8429">MIFLRRSWGRLAPVTSAFTITARVTAPITSGQVTGELNNSSYLVDGESARASPPVPATSWPRHGLVQDRAGVVAEPVPR</sequence>
<evidence type="ECO:0000313" key="2">
    <source>
        <dbReference type="Proteomes" id="UP000218505"/>
    </source>
</evidence>
<evidence type="ECO:0000313" key="1">
    <source>
        <dbReference type="EMBL" id="ATE55711.1"/>
    </source>
</evidence>
<keyword evidence="2" id="KW-1185">Reference proteome</keyword>
<reference evidence="1" key="1">
    <citation type="submission" date="2017-09" db="EMBL/GenBank/DDBJ databases">
        <title>Complete Genome Sequence of ansamitocin-producing Bacterium Actinosynnema pretiosum X47.</title>
        <authorList>
            <person name="Cao G."/>
            <person name="Zong G."/>
            <person name="Zhong C."/>
            <person name="Fu J."/>
        </authorList>
    </citation>
    <scope>NUCLEOTIDE SEQUENCE [LARGE SCALE GENOMIC DNA]</scope>
    <source>
        <strain evidence="1">X47</strain>
    </source>
</reference>